<dbReference type="Pfam" id="PF00561">
    <property type="entry name" value="Abhydrolase_1"/>
    <property type="match status" value="1"/>
</dbReference>
<feature type="domain" description="AB hydrolase-1" evidence="2">
    <location>
        <begin position="48"/>
        <end position="258"/>
    </location>
</feature>
<keyword evidence="4" id="KW-1185">Reference proteome</keyword>
<organism evidence="3 4">
    <name type="scientific">Luteimicrobium album</name>
    <dbReference type="NCBI Taxonomy" id="1054550"/>
    <lineage>
        <taxon>Bacteria</taxon>
        <taxon>Bacillati</taxon>
        <taxon>Actinomycetota</taxon>
        <taxon>Actinomycetes</taxon>
        <taxon>Micrococcales</taxon>
        <taxon>Luteimicrobium</taxon>
    </lineage>
</organism>
<dbReference type="Gene3D" id="3.40.50.1820">
    <property type="entry name" value="alpha/beta hydrolase"/>
    <property type="match status" value="1"/>
</dbReference>
<dbReference type="PANTHER" id="PTHR43798">
    <property type="entry name" value="MONOACYLGLYCEROL LIPASE"/>
    <property type="match status" value="1"/>
</dbReference>
<evidence type="ECO:0000259" key="2">
    <source>
        <dbReference type="Pfam" id="PF00561"/>
    </source>
</evidence>
<dbReference type="PRINTS" id="PR00111">
    <property type="entry name" value="ABHYDROLASE"/>
</dbReference>
<proteinExistence type="predicted"/>
<dbReference type="SUPFAM" id="SSF53474">
    <property type="entry name" value="alpha/beta-Hydrolases"/>
    <property type="match status" value="1"/>
</dbReference>
<dbReference type="PANTHER" id="PTHR43798:SF33">
    <property type="entry name" value="HYDROLASE, PUTATIVE (AFU_ORTHOLOGUE AFUA_2G14860)-RELATED"/>
    <property type="match status" value="1"/>
</dbReference>
<feature type="region of interest" description="Disordered" evidence="1">
    <location>
        <begin position="1"/>
        <end position="26"/>
    </location>
</feature>
<dbReference type="InterPro" id="IPR000073">
    <property type="entry name" value="AB_hydrolase_1"/>
</dbReference>
<dbReference type="InterPro" id="IPR050266">
    <property type="entry name" value="AB_hydrolase_sf"/>
</dbReference>
<dbReference type="InterPro" id="IPR029058">
    <property type="entry name" value="AB_hydrolase_fold"/>
</dbReference>
<name>A0ABQ6I079_9MICO</name>
<feature type="compositionally biased region" description="Basic and acidic residues" evidence="1">
    <location>
        <begin position="13"/>
        <end position="23"/>
    </location>
</feature>
<sequence length="310" mass="33197">MRRGAVPVSPGTTERRHVTDARQDTTTQVPTCLGDLTVRVVGSGPPALLWHSLLVDSSSWCRVEADLAERRTLVMVDAPGHGRSACPPRRFGIHDCAAAALDVLDALDLGVVDWLGVAWGGRVGLTFAATYGERLRSLAMFSSSPYRLPAMWRHLSASLLVPYRVLGPLAPVTEAVMTELLGERARRTDVEAAILVSRAFLGADRVAMTRSVRNTLLHPEDLSGVLSRIEVPTLVVAGGADAAFTAADAALVAGAMPHGSSDVLESVFRLAPVERPQETVKLVLRHWDACIWGWSDHGSSSPRGGESFVA</sequence>
<evidence type="ECO:0000256" key="1">
    <source>
        <dbReference type="SAM" id="MobiDB-lite"/>
    </source>
</evidence>
<gene>
    <name evidence="3" type="ORF">GCM10025864_19040</name>
</gene>
<evidence type="ECO:0000313" key="3">
    <source>
        <dbReference type="EMBL" id="GMA24145.1"/>
    </source>
</evidence>
<reference evidence="4" key="1">
    <citation type="journal article" date="2019" name="Int. J. Syst. Evol. Microbiol.">
        <title>The Global Catalogue of Microorganisms (GCM) 10K type strain sequencing project: providing services to taxonomists for standard genome sequencing and annotation.</title>
        <authorList>
            <consortium name="The Broad Institute Genomics Platform"/>
            <consortium name="The Broad Institute Genome Sequencing Center for Infectious Disease"/>
            <person name="Wu L."/>
            <person name="Ma J."/>
        </authorList>
    </citation>
    <scope>NUCLEOTIDE SEQUENCE [LARGE SCALE GENOMIC DNA]</scope>
    <source>
        <strain evidence="4">NBRC 106348</strain>
    </source>
</reference>
<dbReference type="EMBL" id="BSUK01000001">
    <property type="protein sequence ID" value="GMA24145.1"/>
    <property type="molecule type" value="Genomic_DNA"/>
</dbReference>
<dbReference type="Proteomes" id="UP001157091">
    <property type="component" value="Unassembled WGS sequence"/>
</dbReference>
<comment type="caution">
    <text evidence="3">The sequence shown here is derived from an EMBL/GenBank/DDBJ whole genome shotgun (WGS) entry which is preliminary data.</text>
</comment>
<protein>
    <recommendedName>
        <fullName evidence="2">AB hydrolase-1 domain-containing protein</fullName>
    </recommendedName>
</protein>
<evidence type="ECO:0000313" key="4">
    <source>
        <dbReference type="Proteomes" id="UP001157091"/>
    </source>
</evidence>
<accession>A0ABQ6I079</accession>